<dbReference type="Pfam" id="PF01281">
    <property type="entry name" value="Ribosomal_L9_N"/>
    <property type="match status" value="1"/>
</dbReference>
<dbReference type="NCBIfam" id="TIGR00158">
    <property type="entry name" value="L9"/>
    <property type="match status" value="1"/>
</dbReference>
<evidence type="ECO:0000256" key="3">
    <source>
        <dbReference type="ARBA" id="ARBA00022884"/>
    </source>
</evidence>
<dbReference type="InterPro" id="IPR000244">
    <property type="entry name" value="Ribosomal_bL9"/>
</dbReference>
<dbReference type="RefSeq" id="WP_100277200.1">
    <property type="nucleotide sequence ID" value="NZ_CP018799.1"/>
</dbReference>
<keyword evidence="4 7" id="KW-0689">Ribosomal protein</keyword>
<evidence type="ECO:0000256" key="2">
    <source>
        <dbReference type="ARBA" id="ARBA00022730"/>
    </source>
</evidence>
<evidence type="ECO:0000256" key="1">
    <source>
        <dbReference type="ARBA" id="ARBA00010605"/>
    </source>
</evidence>
<organism evidence="9 10">
    <name type="scientific">Mariprofundus aestuarium</name>
    <dbReference type="NCBI Taxonomy" id="1921086"/>
    <lineage>
        <taxon>Bacteria</taxon>
        <taxon>Pseudomonadati</taxon>
        <taxon>Pseudomonadota</taxon>
        <taxon>Candidatius Mariprofundia</taxon>
        <taxon>Mariprofundales</taxon>
        <taxon>Mariprofundaceae</taxon>
        <taxon>Mariprofundus</taxon>
    </lineage>
</organism>
<dbReference type="InterPro" id="IPR020070">
    <property type="entry name" value="Ribosomal_bL9_N"/>
</dbReference>
<protein>
    <recommendedName>
        <fullName evidence="6 7">Large ribosomal subunit protein bL9</fullName>
    </recommendedName>
</protein>
<reference evidence="9 10" key="1">
    <citation type="submission" date="2016-12" db="EMBL/GenBank/DDBJ databases">
        <title>Isolation and genomic insights into novel planktonic Zetaproteobacteria from stratified waters of the Chesapeake Bay.</title>
        <authorList>
            <person name="McAllister S.M."/>
            <person name="Kato S."/>
            <person name="Chan C.S."/>
            <person name="Chiu B.K."/>
            <person name="Field E.K."/>
        </authorList>
    </citation>
    <scope>NUCLEOTIDE SEQUENCE [LARGE SCALE GENOMIC DNA]</scope>
    <source>
        <strain evidence="9 10">CP-5</strain>
    </source>
</reference>
<sequence>MQLILLERVEGLGNVGDEVNVRPGYGRNYLIPNGKASLATAGNRSVFERRRAQLEKKQDEVLATAKTDAEKLSVLTLEIVRATSDGKHLYGSVSTHDLAELLTESGSPVERRNILLDDQIKVVGDHQFRVRLHPDVTAELTIKVTSEQH</sequence>
<evidence type="ECO:0000313" key="10">
    <source>
        <dbReference type="Proteomes" id="UP000231701"/>
    </source>
</evidence>
<comment type="function">
    <text evidence="7">Binds to the 23S rRNA.</text>
</comment>
<dbReference type="PANTHER" id="PTHR21368">
    <property type="entry name" value="50S RIBOSOMAL PROTEIN L9"/>
    <property type="match status" value="1"/>
</dbReference>
<evidence type="ECO:0000256" key="7">
    <source>
        <dbReference type="HAMAP-Rule" id="MF_00503"/>
    </source>
</evidence>
<dbReference type="Gene3D" id="3.10.430.100">
    <property type="entry name" value="Ribosomal protein L9, C-terminal domain"/>
    <property type="match status" value="1"/>
</dbReference>
<keyword evidence="3 7" id="KW-0694">RNA-binding</keyword>
<name>A0A2K8L0F5_MARES</name>
<dbReference type="GO" id="GO:0003735">
    <property type="term" value="F:structural constituent of ribosome"/>
    <property type="evidence" value="ECO:0007669"/>
    <property type="project" value="InterPro"/>
</dbReference>
<dbReference type="EMBL" id="CP018799">
    <property type="protein sequence ID" value="ATX79291.1"/>
    <property type="molecule type" value="Genomic_DNA"/>
</dbReference>
<dbReference type="GO" id="GO:0005840">
    <property type="term" value="C:ribosome"/>
    <property type="evidence" value="ECO:0007669"/>
    <property type="project" value="UniProtKB-KW"/>
</dbReference>
<evidence type="ECO:0000256" key="6">
    <source>
        <dbReference type="ARBA" id="ARBA00035292"/>
    </source>
</evidence>
<comment type="similarity">
    <text evidence="1 7">Belongs to the bacterial ribosomal protein bL9 family.</text>
</comment>
<feature type="domain" description="Ribosomal protein L9" evidence="8">
    <location>
        <begin position="13"/>
        <end position="40"/>
    </location>
</feature>
<dbReference type="GO" id="GO:0006412">
    <property type="term" value="P:translation"/>
    <property type="evidence" value="ECO:0007669"/>
    <property type="project" value="UniProtKB-UniRule"/>
</dbReference>
<dbReference type="Gene3D" id="3.40.5.10">
    <property type="entry name" value="Ribosomal protein L9, N-terminal domain"/>
    <property type="match status" value="1"/>
</dbReference>
<dbReference type="InterPro" id="IPR036791">
    <property type="entry name" value="Ribosomal_bL9_C_sf"/>
</dbReference>
<dbReference type="GO" id="GO:1990904">
    <property type="term" value="C:ribonucleoprotein complex"/>
    <property type="evidence" value="ECO:0007669"/>
    <property type="project" value="UniProtKB-KW"/>
</dbReference>
<dbReference type="InterPro" id="IPR020069">
    <property type="entry name" value="Ribosomal_bL9_C"/>
</dbReference>
<gene>
    <name evidence="7" type="primary">rplI</name>
    <name evidence="9" type="ORF">Ga0123461_0871</name>
</gene>
<dbReference type="InterPro" id="IPR020594">
    <property type="entry name" value="Ribosomal_bL9_bac/chp"/>
</dbReference>
<dbReference type="AlphaFoldDB" id="A0A2K8L0F5"/>
<dbReference type="SUPFAM" id="SSF55653">
    <property type="entry name" value="Ribosomal protein L9 C-domain"/>
    <property type="match status" value="1"/>
</dbReference>
<dbReference type="Proteomes" id="UP000231701">
    <property type="component" value="Chromosome"/>
</dbReference>
<evidence type="ECO:0000313" key="9">
    <source>
        <dbReference type="EMBL" id="ATX79291.1"/>
    </source>
</evidence>
<dbReference type="KEGG" id="maes:Ga0123461_0871"/>
<dbReference type="InterPro" id="IPR009027">
    <property type="entry name" value="Ribosomal_bL9/RNase_H1_N"/>
</dbReference>
<dbReference type="SUPFAM" id="SSF55658">
    <property type="entry name" value="L9 N-domain-like"/>
    <property type="match status" value="1"/>
</dbReference>
<proteinExistence type="inferred from homology"/>
<evidence type="ECO:0000256" key="4">
    <source>
        <dbReference type="ARBA" id="ARBA00022980"/>
    </source>
</evidence>
<keyword evidence="10" id="KW-1185">Reference proteome</keyword>
<evidence type="ECO:0000256" key="5">
    <source>
        <dbReference type="ARBA" id="ARBA00023274"/>
    </source>
</evidence>
<dbReference type="OrthoDB" id="5294080at2"/>
<dbReference type="HAMAP" id="MF_00503">
    <property type="entry name" value="Ribosomal_bL9"/>
    <property type="match status" value="1"/>
</dbReference>
<dbReference type="InterPro" id="IPR036935">
    <property type="entry name" value="Ribosomal_bL9_N_sf"/>
</dbReference>
<dbReference type="Pfam" id="PF03948">
    <property type="entry name" value="Ribosomal_L9_C"/>
    <property type="match status" value="1"/>
</dbReference>
<dbReference type="PROSITE" id="PS00651">
    <property type="entry name" value="RIBOSOMAL_L9"/>
    <property type="match status" value="1"/>
</dbReference>
<dbReference type="GO" id="GO:0019843">
    <property type="term" value="F:rRNA binding"/>
    <property type="evidence" value="ECO:0007669"/>
    <property type="project" value="UniProtKB-UniRule"/>
</dbReference>
<keyword evidence="2 7" id="KW-0699">rRNA-binding</keyword>
<keyword evidence="5 7" id="KW-0687">Ribonucleoprotein</keyword>
<evidence type="ECO:0000259" key="8">
    <source>
        <dbReference type="PROSITE" id="PS00651"/>
    </source>
</evidence>
<accession>A0A2K8L0F5</accession>